<sequence length="138" mass="15856">MNLAAGTQINTHIDHDSGYEDGVFRIHVPIVTNEKVCFILNEKAIQMKAGEAWYTNVNLPHSVENNGTTDRVHLVIDCVRNEWSDQLFQSMGYDFDQEQELEIVYSKAEAMQIVEELIHQNTPYAIDLAKQLKSKYKI</sequence>
<comment type="caution">
    <text evidence="2">The sequence shown here is derived from an EMBL/GenBank/DDBJ whole genome shotgun (WGS) entry which is preliminary data.</text>
</comment>
<dbReference type="InterPro" id="IPR007803">
    <property type="entry name" value="Asp/Arg/Pro-Hydrxlase"/>
</dbReference>
<name>A0A6N9NNM8_9FLAO</name>
<dbReference type="EMBL" id="WWNE01000012">
    <property type="protein sequence ID" value="NBG66870.1"/>
    <property type="molecule type" value="Genomic_DNA"/>
</dbReference>
<dbReference type="InterPro" id="IPR027443">
    <property type="entry name" value="IPNS-like_sf"/>
</dbReference>
<evidence type="ECO:0000313" key="2">
    <source>
        <dbReference type="EMBL" id="NBG66870.1"/>
    </source>
</evidence>
<gene>
    <name evidence="2" type="ORF">GQN54_12150</name>
</gene>
<dbReference type="Pfam" id="PF05118">
    <property type="entry name" value="Asp_Arg_Hydrox"/>
    <property type="match status" value="1"/>
</dbReference>
<protein>
    <recommendedName>
        <fullName evidence="1">Aspartyl/asparaginy/proline hydroxylase domain-containing protein</fullName>
    </recommendedName>
</protein>
<dbReference type="RefSeq" id="WP_160633828.1">
    <property type="nucleotide sequence ID" value="NZ_WWNE01000012.1"/>
</dbReference>
<organism evidence="2 3">
    <name type="scientific">Acidiluteibacter ferrifornacis</name>
    <dbReference type="NCBI Taxonomy" id="2692424"/>
    <lineage>
        <taxon>Bacteria</taxon>
        <taxon>Pseudomonadati</taxon>
        <taxon>Bacteroidota</taxon>
        <taxon>Flavobacteriia</taxon>
        <taxon>Flavobacteriales</taxon>
        <taxon>Cryomorphaceae</taxon>
        <taxon>Acidiluteibacter</taxon>
    </lineage>
</organism>
<dbReference type="Proteomes" id="UP000470771">
    <property type="component" value="Unassembled WGS sequence"/>
</dbReference>
<accession>A0A6N9NNM8</accession>
<reference evidence="2 3" key="1">
    <citation type="submission" date="2019-12" db="EMBL/GenBank/DDBJ databases">
        <authorList>
            <person name="Zhao J."/>
        </authorList>
    </citation>
    <scope>NUCLEOTIDE SEQUENCE [LARGE SCALE GENOMIC DNA]</scope>
    <source>
        <strain evidence="2 3">S-15</strain>
    </source>
</reference>
<keyword evidence="3" id="KW-1185">Reference proteome</keyword>
<evidence type="ECO:0000313" key="3">
    <source>
        <dbReference type="Proteomes" id="UP000470771"/>
    </source>
</evidence>
<proteinExistence type="predicted"/>
<dbReference type="AlphaFoldDB" id="A0A6N9NNM8"/>
<dbReference type="Gene3D" id="2.60.120.330">
    <property type="entry name" value="B-lactam Antibiotic, Isopenicillin N Synthase, Chain"/>
    <property type="match status" value="1"/>
</dbReference>
<feature type="domain" description="Aspartyl/asparaginy/proline hydroxylase" evidence="1">
    <location>
        <begin position="8"/>
        <end position="80"/>
    </location>
</feature>
<evidence type="ECO:0000259" key="1">
    <source>
        <dbReference type="Pfam" id="PF05118"/>
    </source>
</evidence>
<dbReference type="SUPFAM" id="SSF51197">
    <property type="entry name" value="Clavaminate synthase-like"/>
    <property type="match status" value="1"/>
</dbReference>